<evidence type="ECO:0000256" key="2">
    <source>
        <dbReference type="ARBA" id="ARBA00022884"/>
    </source>
</evidence>
<evidence type="ECO:0000313" key="7">
    <source>
        <dbReference type="RefSeq" id="XP_024875064.1"/>
    </source>
</evidence>
<accession>A0A6J1PYW8</accession>
<dbReference type="PANTHER" id="PTHR45735:SF2">
    <property type="entry name" value="CLEAVAGE STIMULATION FACTOR SUBUNIT 2"/>
    <property type="match status" value="1"/>
</dbReference>
<reference evidence="7" key="1">
    <citation type="submission" date="2025-08" db="UniProtKB">
        <authorList>
            <consortium name="RefSeq"/>
        </authorList>
    </citation>
    <scope>IDENTIFICATION</scope>
    <source>
        <tissue evidence="7">Whole body</tissue>
    </source>
</reference>
<evidence type="ECO:0000256" key="3">
    <source>
        <dbReference type="ARBA" id="ARBA00023242"/>
    </source>
</evidence>
<dbReference type="AlphaFoldDB" id="A0A6J1PYW8"/>
<dbReference type="Gene3D" id="1.10.20.70">
    <property type="entry name" value="Transcription termination and cleavage factor, C-terminal domain"/>
    <property type="match status" value="1"/>
</dbReference>
<proteinExistence type="predicted"/>
<feature type="compositionally biased region" description="Basic and acidic residues" evidence="4">
    <location>
        <begin position="1"/>
        <end position="24"/>
    </location>
</feature>
<dbReference type="InterPro" id="IPR038192">
    <property type="entry name" value="CSTF_C_sf"/>
</dbReference>
<feature type="compositionally biased region" description="Low complexity" evidence="4">
    <location>
        <begin position="27"/>
        <end position="40"/>
    </location>
</feature>
<keyword evidence="6" id="KW-1185">Reference proteome</keyword>
<dbReference type="FunFam" id="1.10.20.70:FF:000001">
    <property type="entry name" value="Cleavage stimulation factor subunit 2"/>
    <property type="match status" value="1"/>
</dbReference>
<feature type="domain" description="Transcription termination and cleavage factor C-terminal" evidence="5">
    <location>
        <begin position="164"/>
        <end position="203"/>
    </location>
</feature>
<dbReference type="GO" id="GO:0031124">
    <property type="term" value="P:mRNA 3'-end processing"/>
    <property type="evidence" value="ECO:0007669"/>
    <property type="project" value="InterPro"/>
</dbReference>
<name>A0A6J1PYW8_9HYME</name>
<sequence length="206" mass="22004">TGQDVDLRLDRQLDPRVARLDQDLRGSPQTQPVPVSAPSSVLPVTADPRAANAFNIADNILPVEGIESFYRDPRSDRFARDSRDLRDSRMPIDPRITKSNPTPVAPPIVPRPVAAPTVPVPSSVVISNTTGSSVAALSQSTSSATSRLVAGMSPAGSIPSGASDQEKAALIMQVLQLSDEQIAMLPPEQRQSILVLKEQIAKSTQR</sequence>
<keyword evidence="2" id="KW-0694">RNA-binding</keyword>
<organism evidence="6 7">
    <name type="scientific">Temnothorax curvispinosus</name>
    <dbReference type="NCBI Taxonomy" id="300111"/>
    <lineage>
        <taxon>Eukaryota</taxon>
        <taxon>Metazoa</taxon>
        <taxon>Ecdysozoa</taxon>
        <taxon>Arthropoda</taxon>
        <taxon>Hexapoda</taxon>
        <taxon>Insecta</taxon>
        <taxon>Pterygota</taxon>
        <taxon>Neoptera</taxon>
        <taxon>Endopterygota</taxon>
        <taxon>Hymenoptera</taxon>
        <taxon>Apocrita</taxon>
        <taxon>Aculeata</taxon>
        <taxon>Formicoidea</taxon>
        <taxon>Formicidae</taxon>
        <taxon>Myrmicinae</taxon>
        <taxon>Temnothorax</taxon>
    </lineage>
</organism>
<keyword evidence="3" id="KW-0539">Nucleus</keyword>
<feature type="compositionally biased region" description="Basic and acidic residues" evidence="4">
    <location>
        <begin position="80"/>
        <end position="96"/>
    </location>
</feature>
<evidence type="ECO:0000259" key="5">
    <source>
        <dbReference type="Pfam" id="PF14304"/>
    </source>
</evidence>
<dbReference type="GO" id="GO:0005847">
    <property type="term" value="C:mRNA cleavage and polyadenylation specificity factor complex"/>
    <property type="evidence" value="ECO:0007669"/>
    <property type="project" value="TreeGrafter"/>
</dbReference>
<dbReference type="GeneID" id="112456620"/>
<feature type="region of interest" description="Disordered" evidence="4">
    <location>
        <begin position="1"/>
        <end position="40"/>
    </location>
</feature>
<feature type="region of interest" description="Disordered" evidence="4">
    <location>
        <begin position="80"/>
        <end position="107"/>
    </location>
</feature>
<dbReference type="PANTHER" id="PTHR45735">
    <property type="entry name" value="CLEAVAGE STIMULATION FACTOR SUBUNIT 2"/>
    <property type="match status" value="1"/>
</dbReference>
<evidence type="ECO:0000313" key="6">
    <source>
        <dbReference type="Proteomes" id="UP000504618"/>
    </source>
</evidence>
<gene>
    <name evidence="7" type="primary">LOC112456620</name>
</gene>
<dbReference type="Pfam" id="PF14304">
    <property type="entry name" value="CSTF_C"/>
    <property type="match status" value="1"/>
</dbReference>
<evidence type="ECO:0000256" key="1">
    <source>
        <dbReference type="ARBA" id="ARBA00004123"/>
    </source>
</evidence>
<dbReference type="InterPro" id="IPR026896">
    <property type="entry name" value="CSTF_C"/>
</dbReference>
<evidence type="ECO:0000256" key="4">
    <source>
        <dbReference type="SAM" id="MobiDB-lite"/>
    </source>
</evidence>
<dbReference type="OrthoDB" id="272703at2759"/>
<dbReference type="GO" id="GO:0003729">
    <property type="term" value="F:mRNA binding"/>
    <property type="evidence" value="ECO:0007669"/>
    <property type="project" value="TreeGrafter"/>
</dbReference>
<protein>
    <submittedName>
        <fullName evidence="7">Cleavage stimulation factor subunit 2-like</fullName>
    </submittedName>
</protein>
<dbReference type="Proteomes" id="UP000504618">
    <property type="component" value="Unplaced"/>
</dbReference>
<comment type="subcellular location">
    <subcellularLocation>
        <location evidence="1">Nucleus</location>
    </subcellularLocation>
</comment>
<dbReference type="RefSeq" id="XP_024875064.1">
    <property type="nucleotide sequence ID" value="XM_025019296.1"/>
</dbReference>
<feature type="non-terminal residue" evidence="7">
    <location>
        <position position="1"/>
    </location>
</feature>